<evidence type="ECO:0000256" key="5">
    <source>
        <dbReference type="ARBA" id="ARBA00022692"/>
    </source>
</evidence>
<evidence type="ECO:0000256" key="10">
    <source>
        <dbReference type="ARBA" id="ARBA00023098"/>
    </source>
</evidence>
<dbReference type="PROSITE" id="PS00191">
    <property type="entry name" value="CYTOCHROME_B5_1"/>
    <property type="match status" value="1"/>
</dbReference>
<dbReference type="InterPro" id="IPR018506">
    <property type="entry name" value="Cyt_B5_heme-BS"/>
</dbReference>
<evidence type="ECO:0000256" key="6">
    <source>
        <dbReference type="ARBA" id="ARBA00022723"/>
    </source>
</evidence>
<keyword evidence="8" id="KW-0560">Oxidoreductase</keyword>
<dbReference type="Pfam" id="PF00487">
    <property type="entry name" value="FA_desaturase"/>
    <property type="match status" value="1"/>
</dbReference>
<sequence length="611" mass="69138">MCKISSPSASSSSPAPGSTKKLVSALPGTSSAAMPRQYWFSLLTPPALALLAVYNCPVAIPRSLLFLVPVPVAVVLVMGYLAAGHEGKDLPPSMTVPTVEELSKSADDKDGEYIWREEVGKSVWVKKFYEPKQRAGKTYRSDITMAEVAKHNTKSDCWVVIESRAYDISKYVMLHPGGWLPLQNMAGKDATDAFANYHPHSVYKNLLPSYYVGAVTDSLDSNPFTVAHRELRQQLLQRGLFESNSFYFYLKVIWLSYLLLGAVALTLLSTTTSSRMLGGAVMAAFWQQLAFIGHDVGHNAISHKKWKDTFLGVLFGNTLGGISLGWWKRSHNVHHIVCNSVEHDPDIQHMPLFAVTDEIFDEAKLEKAGVLDKEQKGFWSTYHEKFVASDFLSRLLVANQHFLFYPIMMVARFNLYAQGWIFAFTAKSQDAWYAKHFQKLEFATLFGFMTWLSLLVSTLPNWQERVSWLLLSHALAGVLHVQICISHFTMDTYHGHAYNGMEDEWFRMQCVTTMNVDSWRWFDWAHGGLQFQIEHHLFPRLPRHNLREARALVKPFCEHWGVPYHEVGFVQSNLELVRGLRDVAKKCKQYGLKSVGGFGETQLYAGLHAEG</sequence>
<feature type="domain" description="Cytochrome b5 heme-binding" evidence="14">
    <location>
        <begin position="140"/>
        <end position="216"/>
    </location>
</feature>
<feature type="transmembrane region" description="Helical" evidence="13">
    <location>
        <begin position="442"/>
        <end position="460"/>
    </location>
</feature>
<dbReference type="InterPro" id="IPR001199">
    <property type="entry name" value="Cyt_B5-like_heme/steroid-bd"/>
</dbReference>
<evidence type="ECO:0000256" key="2">
    <source>
        <dbReference type="ARBA" id="ARBA00005189"/>
    </source>
</evidence>
<feature type="compositionally biased region" description="Low complexity" evidence="12">
    <location>
        <begin position="1"/>
        <end position="18"/>
    </location>
</feature>
<protein>
    <recommendedName>
        <fullName evidence="14">Cytochrome b5 heme-binding domain-containing protein</fullName>
    </recommendedName>
</protein>
<accession>A0ABQ6N7T3</accession>
<evidence type="ECO:0000313" key="16">
    <source>
        <dbReference type="Proteomes" id="UP001165060"/>
    </source>
</evidence>
<keyword evidence="5 13" id="KW-0812">Transmembrane</keyword>
<evidence type="ECO:0000256" key="7">
    <source>
        <dbReference type="ARBA" id="ARBA00022989"/>
    </source>
</evidence>
<evidence type="ECO:0000256" key="3">
    <source>
        <dbReference type="ARBA" id="ARBA00009295"/>
    </source>
</evidence>
<evidence type="ECO:0000259" key="14">
    <source>
        <dbReference type="PROSITE" id="PS50255"/>
    </source>
</evidence>
<dbReference type="Proteomes" id="UP001165060">
    <property type="component" value="Unassembled WGS sequence"/>
</dbReference>
<comment type="subcellular location">
    <subcellularLocation>
        <location evidence="1">Membrane</location>
        <topology evidence="1">Multi-pass membrane protein</topology>
    </subcellularLocation>
</comment>
<keyword evidence="4" id="KW-0349">Heme</keyword>
<dbReference type="InterPro" id="IPR005804">
    <property type="entry name" value="FA_desaturase_dom"/>
</dbReference>
<evidence type="ECO:0000256" key="1">
    <source>
        <dbReference type="ARBA" id="ARBA00004141"/>
    </source>
</evidence>
<keyword evidence="7 13" id="KW-1133">Transmembrane helix</keyword>
<evidence type="ECO:0000256" key="9">
    <source>
        <dbReference type="ARBA" id="ARBA00023004"/>
    </source>
</evidence>
<dbReference type="PANTHER" id="PTHR19353">
    <property type="entry name" value="FATTY ACID DESATURASE 2"/>
    <property type="match status" value="1"/>
</dbReference>
<dbReference type="Gene3D" id="3.10.120.10">
    <property type="entry name" value="Cytochrome b5-like heme/steroid binding domain"/>
    <property type="match status" value="1"/>
</dbReference>
<feature type="transmembrane region" description="Helical" evidence="13">
    <location>
        <begin position="402"/>
        <end position="422"/>
    </location>
</feature>
<dbReference type="EMBL" id="BRYB01001124">
    <property type="protein sequence ID" value="GMI43419.1"/>
    <property type="molecule type" value="Genomic_DNA"/>
</dbReference>
<keyword evidence="9" id="KW-0408">Iron</keyword>
<evidence type="ECO:0000256" key="11">
    <source>
        <dbReference type="ARBA" id="ARBA00023136"/>
    </source>
</evidence>
<comment type="caution">
    <text evidence="15">The sequence shown here is derived from an EMBL/GenBank/DDBJ whole genome shotgun (WGS) entry which is preliminary data.</text>
</comment>
<feature type="transmembrane region" description="Helical" evidence="13">
    <location>
        <begin position="38"/>
        <end position="57"/>
    </location>
</feature>
<evidence type="ECO:0000313" key="15">
    <source>
        <dbReference type="EMBL" id="GMI43419.1"/>
    </source>
</evidence>
<proteinExistence type="inferred from homology"/>
<dbReference type="SMART" id="SM01117">
    <property type="entry name" value="Cyt-b5"/>
    <property type="match status" value="1"/>
</dbReference>
<evidence type="ECO:0000256" key="12">
    <source>
        <dbReference type="SAM" id="MobiDB-lite"/>
    </source>
</evidence>
<gene>
    <name evidence="15" type="ORF">TeGR_g9740</name>
</gene>
<dbReference type="PANTHER" id="PTHR19353:SF30">
    <property type="entry name" value="DELTA 8-(E)-SPHINGOLIPID DESATURASE"/>
    <property type="match status" value="1"/>
</dbReference>
<comment type="pathway">
    <text evidence="2">Lipid metabolism.</text>
</comment>
<dbReference type="InterPro" id="IPR036400">
    <property type="entry name" value="Cyt_B5-like_heme/steroid_sf"/>
</dbReference>
<reference evidence="15 16" key="1">
    <citation type="journal article" date="2023" name="Commun. Biol.">
        <title>Genome analysis of Parmales, the sister group of diatoms, reveals the evolutionary specialization of diatoms from phago-mixotrophs to photoautotrophs.</title>
        <authorList>
            <person name="Ban H."/>
            <person name="Sato S."/>
            <person name="Yoshikawa S."/>
            <person name="Yamada K."/>
            <person name="Nakamura Y."/>
            <person name="Ichinomiya M."/>
            <person name="Sato N."/>
            <person name="Blanc-Mathieu R."/>
            <person name="Endo H."/>
            <person name="Kuwata A."/>
            <person name="Ogata H."/>
        </authorList>
    </citation>
    <scope>NUCLEOTIDE SEQUENCE [LARGE SCALE GENOMIC DNA]</scope>
</reference>
<evidence type="ECO:0000256" key="4">
    <source>
        <dbReference type="ARBA" id="ARBA00022617"/>
    </source>
</evidence>
<evidence type="ECO:0000256" key="13">
    <source>
        <dbReference type="SAM" id="Phobius"/>
    </source>
</evidence>
<keyword evidence="16" id="KW-1185">Reference proteome</keyword>
<name>A0ABQ6N7T3_9STRA</name>
<keyword evidence="11 13" id="KW-0472">Membrane</keyword>
<feature type="transmembrane region" description="Helical" evidence="13">
    <location>
        <begin position="246"/>
        <end position="268"/>
    </location>
</feature>
<dbReference type="CDD" id="cd03506">
    <property type="entry name" value="Delta6-FADS-like"/>
    <property type="match status" value="1"/>
</dbReference>
<comment type="similarity">
    <text evidence="3">Belongs to the fatty acid desaturase type 1 family.</text>
</comment>
<keyword evidence="6" id="KW-0479">Metal-binding</keyword>
<feature type="transmembrane region" description="Helical" evidence="13">
    <location>
        <begin position="466"/>
        <end position="485"/>
    </location>
</feature>
<evidence type="ECO:0000256" key="8">
    <source>
        <dbReference type="ARBA" id="ARBA00023002"/>
    </source>
</evidence>
<dbReference type="Pfam" id="PF00173">
    <property type="entry name" value="Cyt-b5"/>
    <property type="match status" value="1"/>
</dbReference>
<dbReference type="PROSITE" id="PS50255">
    <property type="entry name" value="CYTOCHROME_B5_2"/>
    <property type="match status" value="1"/>
</dbReference>
<dbReference type="SUPFAM" id="SSF55856">
    <property type="entry name" value="Cytochrome b5-like heme/steroid binding domain"/>
    <property type="match status" value="1"/>
</dbReference>
<dbReference type="InterPro" id="IPR012171">
    <property type="entry name" value="Fatty_acid_desaturase"/>
</dbReference>
<feature type="transmembrane region" description="Helical" evidence="13">
    <location>
        <begin position="64"/>
        <end position="83"/>
    </location>
</feature>
<feature type="transmembrane region" description="Helical" evidence="13">
    <location>
        <begin position="309"/>
        <end position="327"/>
    </location>
</feature>
<keyword evidence="10" id="KW-0443">Lipid metabolism</keyword>
<feature type="region of interest" description="Disordered" evidence="12">
    <location>
        <begin position="1"/>
        <end position="22"/>
    </location>
</feature>
<organism evidence="15 16">
    <name type="scientific">Tetraparma gracilis</name>
    <dbReference type="NCBI Taxonomy" id="2962635"/>
    <lineage>
        <taxon>Eukaryota</taxon>
        <taxon>Sar</taxon>
        <taxon>Stramenopiles</taxon>
        <taxon>Ochrophyta</taxon>
        <taxon>Bolidophyceae</taxon>
        <taxon>Parmales</taxon>
        <taxon>Triparmaceae</taxon>
        <taxon>Tetraparma</taxon>
    </lineage>
</organism>